<name>A0AAN9E130_CROPI</name>
<evidence type="ECO:0000313" key="1">
    <source>
        <dbReference type="EMBL" id="KAK7244205.1"/>
    </source>
</evidence>
<proteinExistence type="predicted"/>
<evidence type="ECO:0000313" key="2">
    <source>
        <dbReference type="Proteomes" id="UP001372338"/>
    </source>
</evidence>
<dbReference type="AlphaFoldDB" id="A0AAN9E130"/>
<comment type="caution">
    <text evidence="1">The sequence shown here is derived from an EMBL/GenBank/DDBJ whole genome shotgun (WGS) entry which is preliminary data.</text>
</comment>
<organism evidence="1 2">
    <name type="scientific">Crotalaria pallida</name>
    <name type="common">Smooth rattlebox</name>
    <name type="synonym">Crotalaria striata</name>
    <dbReference type="NCBI Taxonomy" id="3830"/>
    <lineage>
        <taxon>Eukaryota</taxon>
        <taxon>Viridiplantae</taxon>
        <taxon>Streptophyta</taxon>
        <taxon>Embryophyta</taxon>
        <taxon>Tracheophyta</taxon>
        <taxon>Spermatophyta</taxon>
        <taxon>Magnoliopsida</taxon>
        <taxon>eudicotyledons</taxon>
        <taxon>Gunneridae</taxon>
        <taxon>Pentapetalae</taxon>
        <taxon>rosids</taxon>
        <taxon>fabids</taxon>
        <taxon>Fabales</taxon>
        <taxon>Fabaceae</taxon>
        <taxon>Papilionoideae</taxon>
        <taxon>50 kb inversion clade</taxon>
        <taxon>genistoids sensu lato</taxon>
        <taxon>core genistoids</taxon>
        <taxon>Crotalarieae</taxon>
        <taxon>Crotalaria</taxon>
    </lineage>
</organism>
<dbReference type="Proteomes" id="UP001372338">
    <property type="component" value="Unassembled WGS sequence"/>
</dbReference>
<dbReference type="EMBL" id="JAYWIO010000008">
    <property type="protein sequence ID" value="KAK7244205.1"/>
    <property type="molecule type" value="Genomic_DNA"/>
</dbReference>
<accession>A0AAN9E130</accession>
<reference evidence="1 2" key="1">
    <citation type="submission" date="2024-01" db="EMBL/GenBank/DDBJ databases">
        <title>The genomes of 5 underutilized Papilionoideae crops provide insights into root nodulation and disease resistanc.</title>
        <authorList>
            <person name="Yuan L."/>
        </authorList>
    </citation>
    <scope>NUCLEOTIDE SEQUENCE [LARGE SCALE GENOMIC DNA]</scope>
    <source>
        <strain evidence="1">ZHUSHIDOU_FW_LH</strain>
        <tissue evidence="1">Leaf</tissue>
    </source>
</reference>
<protein>
    <submittedName>
        <fullName evidence="1">Uncharacterized protein</fullName>
    </submittedName>
</protein>
<sequence length="79" mass="8937">MPPGSDQLEAVYHTISLSRYHTISPWNRFMILISSTTPILKHGAAASGIRIKQMDQGIDFFLSDQSRLRFVEFLEKVAA</sequence>
<gene>
    <name evidence="1" type="ORF">RIF29_39023</name>
</gene>
<keyword evidence="2" id="KW-1185">Reference proteome</keyword>